<reference evidence="1" key="1">
    <citation type="submission" date="2022-07" db="EMBL/GenBank/DDBJ databases">
        <title>Phylogenomic reconstructions and comparative analyses of Kickxellomycotina fungi.</title>
        <authorList>
            <person name="Reynolds N.K."/>
            <person name="Stajich J.E."/>
            <person name="Barry K."/>
            <person name="Grigoriev I.V."/>
            <person name="Crous P."/>
            <person name="Smith M.E."/>
        </authorList>
    </citation>
    <scope>NUCLEOTIDE SEQUENCE</scope>
    <source>
        <strain evidence="1">Benny 63K</strain>
    </source>
</reference>
<keyword evidence="1" id="KW-0378">Hydrolase</keyword>
<name>A0ACC1IW75_9FUNG</name>
<protein>
    <submittedName>
        <fullName evidence="1">Glycosidase CRH2</fullName>
    </submittedName>
</protein>
<evidence type="ECO:0000313" key="2">
    <source>
        <dbReference type="Proteomes" id="UP001150581"/>
    </source>
</evidence>
<proteinExistence type="predicted"/>
<gene>
    <name evidence="1" type="primary">UTR2_2</name>
    <name evidence="1" type="ORF">LPJ66_000483</name>
</gene>
<evidence type="ECO:0000313" key="1">
    <source>
        <dbReference type="EMBL" id="KAJ1901812.1"/>
    </source>
</evidence>
<accession>A0ACC1IW75</accession>
<keyword evidence="1" id="KW-0326">Glycosidase</keyword>
<keyword evidence="2" id="KW-1185">Reference proteome</keyword>
<organism evidence="1 2">
    <name type="scientific">Kickxella alabastrina</name>
    <dbReference type="NCBI Taxonomy" id="61397"/>
    <lineage>
        <taxon>Eukaryota</taxon>
        <taxon>Fungi</taxon>
        <taxon>Fungi incertae sedis</taxon>
        <taxon>Zoopagomycota</taxon>
        <taxon>Kickxellomycotina</taxon>
        <taxon>Kickxellomycetes</taxon>
        <taxon>Kickxellales</taxon>
        <taxon>Kickxellaceae</taxon>
        <taxon>Kickxella</taxon>
    </lineage>
</organism>
<dbReference type="Proteomes" id="UP001150581">
    <property type="component" value="Unassembled WGS sequence"/>
</dbReference>
<dbReference type="EMBL" id="JANBPG010000014">
    <property type="protein sequence ID" value="KAJ1901812.1"/>
    <property type="molecule type" value="Genomic_DNA"/>
</dbReference>
<comment type="caution">
    <text evidence="1">The sequence shown here is derived from an EMBL/GenBank/DDBJ whole genome shotgun (WGS) entry which is preliminary data.</text>
</comment>
<sequence>MKFSSAFAAAVGILFASSTAVSAQSTCNEWSPCFREGYCDADAMFCLWGLCDETKSFNSTSCWKPEGCSSQTVVFDNSADVVPIRSYGGNPNTNPFLSIFEPSHASVANGALELQMTYDAAQKKGFGATVDAAHTIQYGKVTARVKTASVAPGVVSSFIIRNDVTGDEIDFEWVGKAPREVQTNFYFNDILDYTQMVPYVLQSDTSADYHDYTIDWTAEAITWLVDGVVIRTVKKAETFDAASNSYRFPTSEARVAFSIWDAGNSGAQGTQEWAGYPTPWNNGAASYKMFVDSVSVQCNGSATPSESSATATEPSATATEPSATDAVTPPVVTDQASYTQSSVTDSTGKKCRPHY</sequence>